<dbReference type="SUPFAM" id="SSF48452">
    <property type="entry name" value="TPR-like"/>
    <property type="match status" value="1"/>
</dbReference>
<evidence type="ECO:0000313" key="2">
    <source>
        <dbReference type="EMBL" id="BDU72725.1"/>
    </source>
</evidence>
<dbReference type="InterPro" id="IPR011990">
    <property type="entry name" value="TPR-like_helical_dom_sf"/>
</dbReference>
<proteinExistence type="predicted"/>
<name>A0AA48K935_9BACT</name>
<dbReference type="Pfam" id="PF14559">
    <property type="entry name" value="TPR_19"/>
    <property type="match status" value="2"/>
</dbReference>
<organism evidence="2 3">
    <name type="scientific">Mesoterricola silvestris</name>
    <dbReference type="NCBI Taxonomy" id="2927979"/>
    <lineage>
        <taxon>Bacteria</taxon>
        <taxon>Pseudomonadati</taxon>
        <taxon>Acidobacteriota</taxon>
        <taxon>Holophagae</taxon>
        <taxon>Holophagales</taxon>
        <taxon>Holophagaceae</taxon>
        <taxon>Mesoterricola</taxon>
    </lineage>
</organism>
<dbReference type="GO" id="GO:0051301">
    <property type="term" value="P:cell division"/>
    <property type="evidence" value="ECO:0007669"/>
    <property type="project" value="TreeGrafter"/>
</dbReference>
<protein>
    <recommendedName>
        <fullName evidence="4">Tetratricopeptide repeat protein</fullName>
    </recommendedName>
</protein>
<dbReference type="PROSITE" id="PS50005">
    <property type="entry name" value="TPR"/>
    <property type="match status" value="3"/>
</dbReference>
<dbReference type="SMART" id="SM00028">
    <property type="entry name" value="TPR"/>
    <property type="match status" value="7"/>
</dbReference>
<feature type="repeat" description="TPR" evidence="1">
    <location>
        <begin position="71"/>
        <end position="104"/>
    </location>
</feature>
<evidence type="ECO:0008006" key="4">
    <source>
        <dbReference type="Google" id="ProtNLM"/>
    </source>
</evidence>
<dbReference type="Pfam" id="PF13181">
    <property type="entry name" value="TPR_8"/>
    <property type="match status" value="1"/>
</dbReference>
<dbReference type="RefSeq" id="WP_316415638.1">
    <property type="nucleotide sequence ID" value="NZ_AP027080.1"/>
</dbReference>
<reference evidence="3" key="1">
    <citation type="journal article" date="2023" name="Int. J. Syst. Evol. Microbiol.">
        <title>Mesoterricola silvestris gen. nov., sp. nov., Mesoterricola sediminis sp. nov., Geothrix oryzae sp. nov., Geothrix edaphica sp. nov., Geothrix rubra sp. nov., and Geothrix limicola sp. nov., six novel members of Acidobacteriota isolated from soils.</title>
        <authorList>
            <person name="Itoh H."/>
            <person name="Sugisawa Y."/>
            <person name="Mise K."/>
            <person name="Xu Z."/>
            <person name="Kuniyasu M."/>
            <person name="Ushijima N."/>
            <person name="Kawano K."/>
            <person name="Kobayashi E."/>
            <person name="Shiratori Y."/>
            <person name="Masuda Y."/>
            <person name="Senoo K."/>
        </authorList>
    </citation>
    <scope>NUCLEOTIDE SEQUENCE [LARGE SCALE GENOMIC DNA]</scope>
    <source>
        <strain evidence="3">W79</strain>
    </source>
</reference>
<dbReference type="PANTHER" id="PTHR12558">
    <property type="entry name" value="CELL DIVISION CYCLE 16,23,27"/>
    <property type="match status" value="1"/>
</dbReference>
<dbReference type="Proteomes" id="UP001238179">
    <property type="component" value="Chromosome"/>
</dbReference>
<feature type="repeat" description="TPR" evidence="1">
    <location>
        <begin position="139"/>
        <end position="172"/>
    </location>
</feature>
<dbReference type="EMBL" id="AP027080">
    <property type="protein sequence ID" value="BDU72725.1"/>
    <property type="molecule type" value="Genomic_DNA"/>
</dbReference>
<dbReference type="KEGG" id="msil:METEAL_18990"/>
<dbReference type="InterPro" id="IPR019734">
    <property type="entry name" value="TPR_rpt"/>
</dbReference>
<feature type="repeat" description="TPR" evidence="1">
    <location>
        <begin position="3"/>
        <end position="36"/>
    </location>
</feature>
<dbReference type="Pfam" id="PF13174">
    <property type="entry name" value="TPR_6"/>
    <property type="match status" value="1"/>
</dbReference>
<dbReference type="Gene3D" id="1.25.40.10">
    <property type="entry name" value="Tetratricopeptide repeat domain"/>
    <property type="match status" value="1"/>
</dbReference>
<gene>
    <name evidence="2" type="ORF">METEAL_18990</name>
</gene>
<keyword evidence="3" id="KW-1185">Reference proteome</keyword>
<evidence type="ECO:0000256" key="1">
    <source>
        <dbReference type="PROSITE-ProRule" id="PRU00339"/>
    </source>
</evidence>
<keyword evidence="1" id="KW-0802">TPR repeat</keyword>
<accession>A0AA48K935</accession>
<evidence type="ECO:0000313" key="3">
    <source>
        <dbReference type="Proteomes" id="UP001238179"/>
    </source>
</evidence>
<sequence>MNPKELLQCGDEHRKARDYQAAVPYYARALDIAPGNRRAHLSLADAYRGLGETGKVIEILERYLATSPVDAEAHCRLADAHKKARNRDAALAHYRSSLALDPRNRYALMGLGDLHHKADEPAEALACWEPLLAMIPTLVNVWTQVGNIHRKAQAFDRAEACYRTALDLEPGNGYAVFGMADCLRGLGRWEEALPLWEDLLRRDPDQQVLTRAGDCYLRLGLLDRAQEMYERSLVHGFDKATLLGLAKVQRLGGDYEVAHQIYRQILERHPGDARTLALQAEAVAEQTAAS</sequence>
<dbReference type="AlphaFoldDB" id="A0AA48K935"/>
<dbReference type="Pfam" id="PF13432">
    <property type="entry name" value="TPR_16"/>
    <property type="match status" value="1"/>
</dbReference>
<dbReference type="PANTHER" id="PTHR12558:SF44">
    <property type="entry name" value="TETRATRICOPEPTIDE REPEAT-CONTAINING PROTEIN"/>
    <property type="match status" value="1"/>
</dbReference>